<reference evidence="1 2" key="1">
    <citation type="submission" date="2018-04" db="EMBL/GenBank/DDBJ databases">
        <title>Genomic Encyclopedia of Type Strains, Phase IV (KMG-IV): sequencing the most valuable type-strain genomes for metagenomic binning, comparative biology and taxonomic classification.</title>
        <authorList>
            <person name="Goeker M."/>
        </authorList>
    </citation>
    <scope>NUCLEOTIDE SEQUENCE [LARGE SCALE GENOMIC DNA]</scope>
    <source>
        <strain evidence="1 2">DSM 104150</strain>
    </source>
</reference>
<evidence type="ECO:0000313" key="1">
    <source>
        <dbReference type="EMBL" id="PXV70306.1"/>
    </source>
</evidence>
<dbReference type="Proteomes" id="UP000248330">
    <property type="component" value="Unassembled WGS sequence"/>
</dbReference>
<evidence type="ECO:0000313" key="2">
    <source>
        <dbReference type="Proteomes" id="UP000248330"/>
    </source>
</evidence>
<dbReference type="AlphaFoldDB" id="A0A318EI74"/>
<gene>
    <name evidence="1" type="ORF">C8D93_102158</name>
</gene>
<organism evidence="1 2">
    <name type="scientific">Sinimarinibacterium flocculans</name>
    <dbReference type="NCBI Taxonomy" id="985250"/>
    <lineage>
        <taxon>Bacteria</taxon>
        <taxon>Pseudomonadati</taxon>
        <taxon>Pseudomonadota</taxon>
        <taxon>Gammaproteobacteria</taxon>
        <taxon>Nevskiales</taxon>
        <taxon>Nevskiaceae</taxon>
        <taxon>Sinimarinibacterium</taxon>
    </lineage>
</organism>
<comment type="caution">
    <text evidence="1">The sequence shown here is derived from an EMBL/GenBank/DDBJ whole genome shotgun (WGS) entry which is preliminary data.</text>
</comment>
<dbReference type="NCBIfam" id="NF041023">
    <property type="entry name" value="PP0621_fam"/>
    <property type="match status" value="1"/>
</dbReference>
<name>A0A318EI74_9GAMM</name>
<dbReference type="InterPro" id="IPR049708">
    <property type="entry name" value="PP0621-like"/>
</dbReference>
<proteinExistence type="predicted"/>
<keyword evidence="2" id="KW-1185">Reference proteome</keyword>
<accession>A0A318EI74</accession>
<sequence length="65" mass="7326">MNILRLLLLVAAAWLIWRIVRQVRGQLEQRRKPADEFEPMARCAQCGTFLPARSLDAAGKCGRCG</sequence>
<protein>
    <submittedName>
        <fullName evidence="1">Uncharacterized protein</fullName>
    </submittedName>
</protein>
<dbReference type="RefSeq" id="WP_211307203.1">
    <property type="nucleotide sequence ID" value="NZ_CAWNXA010000002.1"/>
</dbReference>
<dbReference type="EMBL" id="QICN01000002">
    <property type="protein sequence ID" value="PXV70306.1"/>
    <property type="molecule type" value="Genomic_DNA"/>
</dbReference>